<dbReference type="InterPro" id="IPR006260">
    <property type="entry name" value="TonB/TolA_C"/>
</dbReference>
<evidence type="ECO:0000313" key="8">
    <source>
        <dbReference type="Proteomes" id="UP000195766"/>
    </source>
</evidence>
<dbReference type="Gene3D" id="3.30.1150.10">
    <property type="match status" value="1"/>
</dbReference>
<evidence type="ECO:0000256" key="1">
    <source>
        <dbReference type="ARBA" id="ARBA00004167"/>
    </source>
</evidence>
<evidence type="ECO:0000256" key="5">
    <source>
        <dbReference type="SAM" id="MobiDB-lite"/>
    </source>
</evidence>
<name>A0A1R4GKC5_BREDI</name>
<dbReference type="PROSITE" id="PS52015">
    <property type="entry name" value="TONB_CTD"/>
    <property type="match status" value="1"/>
</dbReference>
<evidence type="ECO:0000256" key="3">
    <source>
        <dbReference type="ARBA" id="ARBA00022989"/>
    </source>
</evidence>
<dbReference type="Proteomes" id="UP000195766">
    <property type="component" value="Unassembled WGS sequence"/>
</dbReference>
<evidence type="ECO:0000313" key="7">
    <source>
        <dbReference type="EMBL" id="SJM68543.1"/>
    </source>
</evidence>
<gene>
    <name evidence="7" type="ORF">FM111_13430</name>
</gene>
<reference evidence="7 8" key="1">
    <citation type="submission" date="2017-02" db="EMBL/GenBank/DDBJ databases">
        <authorList>
            <person name="Peterson S.W."/>
        </authorList>
    </citation>
    <scope>NUCLEOTIDE SEQUENCE [LARGE SCALE GENOMIC DNA]</scope>
    <source>
        <strain evidence="7 8">3F5N</strain>
    </source>
</reference>
<evidence type="ECO:0000259" key="6">
    <source>
        <dbReference type="PROSITE" id="PS52015"/>
    </source>
</evidence>
<protein>
    <submittedName>
        <fullName evidence="7">Ferric siderophore transport system, periplasmic binding protein TonB</fullName>
    </submittedName>
</protein>
<sequence length="147" mass="15578">MREPVVNTQAPPPPVTLPIEPTKKEDRVEYTGPPVIVPGPPPPPAPPAPPRPSVITNPQWARPPRPTERDFPQRALDRGVGGSATVECTVTPSGKPEGCRVVSEEPSGMGFGAAAVRIVQRGQLSPRTVDGAATNAKFVVRVPFNLD</sequence>
<dbReference type="Pfam" id="PF03544">
    <property type="entry name" value="TonB_C"/>
    <property type="match status" value="1"/>
</dbReference>
<dbReference type="GO" id="GO:0016020">
    <property type="term" value="C:membrane"/>
    <property type="evidence" value="ECO:0007669"/>
    <property type="project" value="UniProtKB-SubCell"/>
</dbReference>
<dbReference type="GO" id="GO:0055085">
    <property type="term" value="P:transmembrane transport"/>
    <property type="evidence" value="ECO:0007669"/>
    <property type="project" value="InterPro"/>
</dbReference>
<keyword evidence="2" id="KW-0812">Transmembrane</keyword>
<dbReference type="EMBL" id="FUIE01000077">
    <property type="protein sequence ID" value="SJM68543.1"/>
    <property type="molecule type" value="Genomic_DNA"/>
</dbReference>
<keyword evidence="3" id="KW-1133">Transmembrane helix</keyword>
<accession>A0A1R4GKC5</accession>
<feature type="compositionally biased region" description="Basic and acidic residues" evidence="5">
    <location>
        <begin position="65"/>
        <end position="77"/>
    </location>
</feature>
<organism evidence="7 8">
    <name type="scientific">Brevundimonas diminuta 3F5N</name>
    <dbReference type="NCBI Taxonomy" id="1255603"/>
    <lineage>
        <taxon>Bacteria</taxon>
        <taxon>Pseudomonadati</taxon>
        <taxon>Pseudomonadota</taxon>
        <taxon>Alphaproteobacteria</taxon>
        <taxon>Caulobacterales</taxon>
        <taxon>Caulobacteraceae</taxon>
        <taxon>Brevundimonas</taxon>
    </lineage>
</organism>
<keyword evidence="4" id="KW-0472">Membrane</keyword>
<dbReference type="InterPro" id="IPR037682">
    <property type="entry name" value="TonB_C"/>
</dbReference>
<feature type="compositionally biased region" description="Pro residues" evidence="5">
    <location>
        <begin position="35"/>
        <end position="52"/>
    </location>
</feature>
<evidence type="ECO:0000256" key="2">
    <source>
        <dbReference type="ARBA" id="ARBA00022692"/>
    </source>
</evidence>
<feature type="domain" description="TonB C-terminal" evidence="6">
    <location>
        <begin position="56"/>
        <end position="147"/>
    </location>
</feature>
<comment type="subcellular location">
    <subcellularLocation>
        <location evidence="1">Membrane</location>
        <topology evidence="1">Single-pass membrane protein</topology>
    </subcellularLocation>
</comment>
<dbReference type="NCBIfam" id="TIGR01352">
    <property type="entry name" value="tonB_Cterm"/>
    <property type="match status" value="1"/>
</dbReference>
<proteinExistence type="predicted"/>
<dbReference type="SUPFAM" id="SSF74653">
    <property type="entry name" value="TolA/TonB C-terminal domain"/>
    <property type="match status" value="1"/>
</dbReference>
<evidence type="ECO:0000256" key="4">
    <source>
        <dbReference type="ARBA" id="ARBA00023136"/>
    </source>
</evidence>
<dbReference type="AlphaFoldDB" id="A0A1R4GKC5"/>
<feature type="region of interest" description="Disordered" evidence="5">
    <location>
        <begin position="1"/>
        <end position="99"/>
    </location>
</feature>